<dbReference type="PROSITE" id="PS51257">
    <property type="entry name" value="PROKAR_LIPOPROTEIN"/>
    <property type="match status" value="1"/>
</dbReference>
<evidence type="ECO:0000313" key="3">
    <source>
        <dbReference type="Proteomes" id="UP000002222"/>
    </source>
</evidence>
<sequence length="260" mass="29316" precursor="true">MKQIMLSLSALLLCGCAMTQVEVSPTNNVAEAKVEPKMYIDNEPTNELLLEKEKESYVLRHAPQRSSRETIVENAMMYLGKRDGGDCSGFVNLINLKTGRPFYDEKELNASFDNARKSRAMFNLMSKKGNAYEARLPNLGDLVFFENTERRATPKTKKTVKSKTKNAKKEIVQKKPSVPNVAENITHVGIVTKVEADGTVEFIHHSNGKNILDYMNFNYPMLTHKDGKKINTYMKRCPSKKGAAQPQCMNIAFFVAYGTF</sequence>
<accession>D1B2Z7</accession>
<feature type="signal peptide" evidence="1">
    <location>
        <begin position="1"/>
        <end position="19"/>
    </location>
</feature>
<reference evidence="3" key="1">
    <citation type="submission" date="2009-11" db="EMBL/GenBank/DDBJ databases">
        <title>The complete genome of Sulfurospirillum deleyianum DSM 6946.</title>
        <authorList>
            <consortium name="US DOE Joint Genome Institute (JGI-PGF)"/>
            <person name="Lucas S."/>
            <person name="Copeland A."/>
            <person name="Lapidus A."/>
            <person name="Glavina del Rio T."/>
            <person name="Dalin E."/>
            <person name="Tice H."/>
            <person name="Bruce D."/>
            <person name="Goodwin L."/>
            <person name="Pitluck S."/>
            <person name="Kyrpides N."/>
            <person name="Mavromatis K."/>
            <person name="Ivanova N."/>
            <person name="Ovchinnikova G."/>
            <person name="Munk A.C."/>
            <person name="Lu M."/>
            <person name="Brettin T."/>
            <person name="Detter J.C."/>
            <person name="Han C."/>
            <person name="Tapia R."/>
            <person name="Larimer F."/>
            <person name="Land M."/>
            <person name="Hauser L."/>
            <person name="Markowitz V."/>
            <person name="Cheng J.F."/>
            <person name="Hugenholtz P."/>
            <person name="Woyke T."/>
            <person name="Wu D."/>
            <person name="Aumann P."/>
            <person name="Schneider S."/>
            <person name="Lang E."/>
            <person name="Spring S."/>
            <person name="Klenk H.P."/>
            <person name="Eisen J.A."/>
        </authorList>
    </citation>
    <scope>NUCLEOTIDE SEQUENCE [LARGE SCALE GENOMIC DNA]</scope>
    <source>
        <strain evidence="3">ATCC 51133 / DSM 6946 / 5175</strain>
    </source>
</reference>
<dbReference type="HOGENOM" id="CLU_099058_0_0_7"/>
<evidence type="ECO:0008006" key="4">
    <source>
        <dbReference type="Google" id="ProtNLM"/>
    </source>
</evidence>
<keyword evidence="3" id="KW-1185">Reference proteome</keyword>
<protein>
    <recommendedName>
        <fullName evidence="4">Peptidase C51 domain-containing protein</fullName>
    </recommendedName>
</protein>
<dbReference type="AlphaFoldDB" id="D1B2Z7"/>
<evidence type="ECO:0000313" key="2">
    <source>
        <dbReference type="EMBL" id="ACZ12467.1"/>
    </source>
</evidence>
<evidence type="ECO:0000256" key="1">
    <source>
        <dbReference type="SAM" id="SignalP"/>
    </source>
</evidence>
<dbReference type="eggNOG" id="COG0791">
    <property type="taxonomic scope" value="Bacteria"/>
</dbReference>
<gene>
    <name evidence="2" type="ordered locus">Sdel_1449</name>
</gene>
<dbReference type="Gene3D" id="3.90.1720.10">
    <property type="entry name" value="endopeptidase domain like (from Nostoc punctiforme)"/>
    <property type="match status" value="1"/>
</dbReference>
<dbReference type="STRING" id="525898.Sdel_1449"/>
<dbReference type="EMBL" id="CP001816">
    <property type="protein sequence ID" value="ACZ12467.1"/>
    <property type="molecule type" value="Genomic_DNA"/>
</dbReference>
<dbReference type="KEGG" id="sdl:Sdel_1449"/>
<feature type="chain" id="PRO_5003020722" description="Peptidase C51 domain-containing protein" evidence="1">
    <location>
        <begin position="20"/>
        <end position="260"/>
    </location>
</feature>
<proteinExistence type="predicted"/>
<dbReference type="Proteomes" id="UP000002222">
    <property type="component" value="Chromosome"/>
</dbReference>
<reference evidence="2 3" key="2">
    <citation type="journal article" date="2010" name="Stand. Genomic Sci.">
        <title>Complete genome sequence of Sulfurospirillum deleyianum type strain (5175).</title>
        <authorList>
            <person name="Sikorski J."/>
            <person name="Lapidus A."/>
            <person name="Copeland A."/>
            <person name="Glavina Del Rio T."/>
            <person name="Nolan M."/>
            <person name="Lucas S."/>
            <person name="Chen F."/>
            <person name="Tice H."/>
            <person name="Cheng J.F."/>
            <person name="Saunders E."/>
            <person name="Bruce D."/>
            <person name="Goodwin L."/>
            <person name="Pitluck S."/>
            <person name="Ovchinnikova G."/>
            <person name="Pati A."/>
            <person name="Ivanova N."/>
            <person name="Mavromatis K."/>
            <person name="Chen A."/>
            <person name="Palaniappan K."/>
            <person name="Chain P."/>
            <person name="Land M."/>
            <person name="Hauser L."/>
            <person name="Chang Y.J."/>
            <person name="Jeffries C.D."/>
            <person name="Brettin T."/>
            <person name="Detter J.C."/>
            <person name="Han C."/>
            <person name="Rohde M."/>
            <person name="Lang E."/>
            <person name="Spring S."/>
            <person name="Goker M."/>
            <person name="Bristow J."/>
            <person name="Eisen J.A."/>
            <person name="Markowitz V."/>
            <person name="Hugenholtz P."/>
            <person name="Kyrpides N.C."/>
            <person name="Klenk H.P."/>
        </authorList>
    </citation>
    <scope>NUCLEOTIDE SEQUENCE [LARGE SCALE GENOMIC DNA]</scope>
    <source>
        <strain evidence="3">ATCC 51133 / DSM 6946 / 5175</strain>
    </source>
</reference>
<dbReference type="OrthoDB" id="5338761at2"/>
<name>D1B2Z7_SULD5</name>
<keyword evidence="1" id="KW-0732">Signal</keyword>
<dbReference type="RefSeq" id="WP_012857218.1">
    <property type="nucleotide sequence ID" value="NC_013512.1"/>
</dbReference>
<organism evidence="2 3">
    <name type="scientific">Sulfurospirillum deleyianum (strain ATCC 51133 / DSM 6946 / 5175)</name>
    <dbReference type="NCBI Taxonomy" id="525898"/>
    <lineage>
        <taxon>Bacteria</taxon>
        <taxon>Pseudomonadati</taxon>
        <taxon>Campylobacterota</taxon>
        <taxon>Epsilonproteobacteria</taxon>
        <taxon>Campylobacterales</taxon>
        <taxon>Sulfurospirillaceae</taxon>
        <taxon>Sulfurospirillum</taxon>
    </lineage>
</organism>